<organism evidence="2">
    <name type="scientific">marine sediment metagenome</name>
    <dbReference type="NCBI Taxonomy" id="412755"/>
    <lineage>
        <taxon>unclassified sequences</taxon>
        <taxon>metagenomes</taxon>
        <taxon>ecological metagenomes</taxon>
    </lineage>
</organism>
<keyword evidence="1" id="KW-1133">Transmembrane helix</keyword>
<sequence length="175" mass="19170">MAGISVIVRKEVSDAMSNKAFLLSLAVLMLNMTLTGATSSGTYTSYFENEKARGNDTTTCCLIIIDTLIPHIKVLGALVAIAYGFNAINKERTEGNLKVLLSYPIYIKPDPLLRFTIFTALSALFLSGYLGLSMLLSIASKDQKTTLLGMLLIIGVFNSYAFISDSPRYVLYVWC</sequence>
<feature type="transmembrane region" description="Helical" evidence="1">
    <location>
        <begin position="145"/>
        <end position="163"/>
    </location>
</feature>
<name>X1TND0_9ZZZZ</name>
<proteinExistence type="predicted"/>
<keyword evidence="1" id="KW-0472">Membrane</keyword>
<dbReference type="Pfam" id="PF12679">
    <property type="entry name" value="ABC2_membrane_2"/>
    <property type="match status" value="1"/>
</dbReference>
<dbReference type="EMBL" id="BARW01029189">
    <property type="protein sequence ID" value="GAJ06769.1"/>
    <property type="molecule type" value="Genomic_DNA"/>
</dbReference>
<feature type="transmembrane region" description="Helical" evidence="1">
    <location>
        <begin position="112"/>
        <end position="138"/>
    </location>
</feature>
<dbReference type="GO" id="GO:0140359">
    <property type="term" value="F:ABC-type transporter activity"/>
    <property type="evidence" value="ECO:0007669"/>
    <property type="project" value="InterPro"/>
</dbReference>
<dbReference type="AlphaFoldDB" id="X1TND0"/>
<reference evidence="2" key="1">
    <citation type="journal article" date="2014" name="Front. Microbiol.">
        <title>High frequency of phylogenetically diverse reductive dehalogenase-homologous genes in deep subseafloor sedimentary metagenomes.</title>
        <authorList>
            <person name="Kawai M."/>
            <person name="Futagami T."/>
            <person name="Toyoda A."/>
            <person name="Takaki Y."/>
            <person name="Nishi S."/>
            <person name="Hori S."/>
            <person name="Arai W."/>
            <person name="Tsubouchi T."/>
            <person name="Morono Y."/>
            <person name="Uchiyama I."/>
            <person name="Ito T."/>
            <person name="Fujiyama A."/>
            <person name="Inagaki F."/>
            <person name="Takami H."/>
        </authorList>
    </citation>
    <scope>NUCLEOTIDE SEQUENCE</scope>
    <source>
        <strain evidence="2">Expedition CK06-06</strain>
    </source>
</reference>
<keyword evidence="1" id="KW-0812">Transmembrane</keyword>
<protein>
    <recommendedName>
        <fullName evidence="3">ABC-2 type transporter domain-containing protein</fullName>
    </recommendedName>
</protein>
<evidence type="ECO:0000313" key="2">
    <source>
        <dbReference type="EMBL" id="GAJ06769.1"/>
    </source>
</evidence>
<evidence type="ECO:0008006" key="3">
    <source>
        <dbReference type="Google" id="ProtNLM"/>
    </source>
</evidence>
<dbReference type="GO" id="GO:0005886">
    <property type="term" value="C:plasma membrane"/>
    <property type="evidence" value="ECO:0007669"/>
    <property type="project" value="UniProtKB-SubCell"/>
</dbReference>
<evidence type="ECO:0000256" key="1">
    <source>
        <dbReference type="SAM" id="Phobius"/>
    </source>
</evidence>
<accession>X1TND0</accession>
<comment type="caution">
    <text evidence="2">The sequence shown here is derived from an EMBL/GenBank/DDBJ whole genome shotgun (WGS) entry which is preliminary data.</text>
</comment>
<gene>
    <name evidence="2" type="ORF">S12H4_46970</name>
</gene>